<dbReference type="NCBIfam" id="NF001756">
    <property type="entry name" value="PRK00484.1"/>
    <property type="match status" value="1"/>
</dbReference>
<keyword evidence="11 16" id="KW-0694">RNA-binding</keyword>
<dbReference type="GO" id="GO:0006430">
    <property type="term" value="P:lysyl-tRNA aminoacylation"/>
    <property type="evidence" value="ECO:0007669"/>
    <property type="project" value="UniProtKB-UniRule"/>
</dbReference>
<dbReference type="PANTHER" id="PTHR42918:SF15">
    <property type="entry name" value="LYSINE--TRNA LIGASE, CHLOROPLASTIC_MITOCHONDRIAL"/>
    <property type="match status" value="1"/>
</dbReference>
<dbReference type="eggNOG" id="COG1190">
    <property type="taxonomic scope" value="Bacteria"/>
</dbReference>
<keyword evidence="4 15" id="KW-0963">Cytoplasm</keyword>
<dbReference type="PROSITE" id="PS50886">
    <property type="entry name" value="TRBD"/>
    <property type="match status" value="1"/>
</dbReference>
<organism evidence="20 21">
    <name type="scientific">Butyricicoccus pullicaecorum 1.2</name>
    <dbReference type="NCBI Taxonomy" id="1203606"/>
    <lineage>
        <taxon>Bacteria</taxon>
        <taxon>Bacillati</taxon>
        <taxon>Bacillota</taxon>
        <taxon>Clostridia</taxon>
        <taxon>Eubacteriales</taxon>
        <taxon>Butyricicoccaceae</taxon>
        <taxon>Butyricicoccus</taxon>
    </lineage>
</organism>
<keyword evidence="6 15" id="KW-0436">Ligase</keyword>
<reference evidence="20 21" key="1">
    <citation type="submission" date="2013-01" db="EMBL/GenBank/DDBJ databases">
        <title>The Genome Sequence of Butyricicoccus pullicaecorum 1.2.</title>
        <authorList>
            <consortium name="The Broad Institute Genome Sequencing Platform"/>
            <person name="Earl A."/>
            <person name="Ward D."/>
            <person name="Feldgarden M."/>
            <person name="Gevers D."/>
            <person name="Van Immerseel F."/>
            <person name="Eeckhaut V."/>
            <person name="Walker B."/>
            <person name="Young S.K."/>
            <person name="Zeng Q."/>
            <person name="Gargeya S."/>
            <person name="Fitzgerald M."/>
            <person name="Haas B."/>
            <person name="Abouelleil A."/>
            <person name="Alvarado L."/>
            <person name="Arachchi H.M."/>
            <person name="Berlin A.M."/>
            <person name="Chapman S.B."/>
            <person name="Dewar J."/>
            <person name="Goldberg J."/>
            <person name="Griggs A."/>
            <person name="Gujja S."/>
            <person name="Hansen M."/>
            <person name="Howarth C."/>
            <person name="Imamovic A."/>
            <person name="Larimer J."/>
            <person name="McCowan C."/>
            <person name="Murphy C."/>
            <person name="Neiman D."/>
            <person name="Pearson M."/>
            <person name="Priest M."/>
            <person name="Roberts A."/>
            <person name="Saif S."/>
            <person name="Shea T."/>
            <person name="Sisk P."/>
            <person name="Sykes S."/>
            <person name="Wortman J."/>
            <person name="Nusbaum C."/>
            <person name="Birren B."/>
        </authorList>
    </citation>
    <scope>NUCLEOTIDE SEQUENCE [LARGE SCALE GENOMIC DNA]</scope>
    <source>
        <strain evidence="20 21">1.2</strain>
    </source>
</reference>
<comment type="similarity">
    <text evidence="2 15">Belongs to the class-II aminoacyl-tRNA synthetase family.</text>
</comment>
<evidence type="ECO:0000259" key="19">
    <source>
        <dbReference type="PROSITE" id="PS50886"/>
    </source>
</evidence>
<dbReference type="NCBIfam" id="TIGR00499">
    <property type="entry name" value="lysS_bact"/>
    <property type="match status" value="1"/>
</dbReference>
<evidence type="ECO:0000256" key="5">
    <source>
        <dbReference type="ARBA" id="ARBA00022555"/>
    </source>
</evidence>
<keyword evidence="7 15" id="KW-0479">Metal-binding</keyword>
<dbReference type="GO" id="GO:0000287">
    <property type="term" value="F:magnesium ion binding"/>
    <property type="evidence" value="ECO:0007669"/>
    <property type="project" value="UniProtKB-UniRule"/>
</dbReference>
<dbReference type="InterPro" id="IPR002313">
    <property type="entry name" value="Lys-tRNA-ligase_II"/>
</dbReference>
<dbReference type="FunFam" id="3.30.930.10:FF:000001">
    <property type="entry name" value="Lysine--tRNA ligase"/>
    <property type="match status" value="1"/>
</dbReference>
<dbReference type="CDD" id="cd00775">
    <property type="entry name" value="LysRS_core"/>
    <property type="match status" value="1"/>
</dbReference>
<protein>
    <recommendedName>
        <fullName evidence="15">Lysine--tRNA ligase</fullName>
        <ecNumber evidence="15">6.1.1.6</ecNumber>
    </recommendedName>
    <alternativeName>
        <fullName evidence="15">Lysyl-tRNA synthetase</fullName>
        <shortName evidence="15">LysRS</shortName>
    </alternativeName>
</protein>
<gene>
    <name evidence="15" type="primary">lysS</name>
    <name evidence="20" type="ORF">HMPREF1526_02176</name>
</gene>
<evidence type="ECO:0000256" key="11">
    <source>
        <dbReference type="ARBA" id="ARBA00022884"/>
    </source>
</evidence>
<evidence type="ECO:0000256" key="2">
    <source>
        <dbReference type="ARBA" id="ARBA00008226"/>
    </source>
</evidence>
<dbReference type="GO" id="GO:0140096">
    <property type="term" value="F:catalytic activity, acting on a protein"/>
    <property type="evidence" value="ECO:0007669"/>
    <property type="project" value="UniProtKB-ARBA"/>
</dbReference>
<dbReference type="FunFam" id="2.40.50.140:FF:000024">
    <property type="entry name" value="Lysine--tRNA ligase"/>
    <property type="match status" value="1"/>
</dbReference>
<sequence length="651" mass="73714">MANEQKNAPAAEPTQAELNELLRIRRDKLRELQEAGADPFEQVRFDRTNFTTDIKDRFEEMEGQTVRLAGRMMSKRIMGKASFADLSDRYGRLQLYVTRDALGEDVYKGFKKMDIGDLIGIAGEVFRTQKGEISVKVTELTLLSKNLIPLPEKWHGLKDTDMRYRQRYVDLIINPEVRDTFEKRSAIVREIRRFMDGRGFMEVETPCLNTIPGGAAARPFITHHNALDIDMYMRIATELHLKRLIVGGLEQVYEIGRIFRNEGMDTRHNPEFTTIELYQAYTDYQGMMDITEDMVVHVCEKVLGTTKVTYQGTELDFSKGWKRMTMADAVKEYSGLDFMAMSPEEALEAVKARGLEIEKNKDSWGDLLAQCYDEYVEENLIQPTFITDYPVEISPLAKRKASDPRLTERFECFVYGRELCNAFSELNDPIDQRQRFERQVALREAGDDEANMMDTDFVTALEYGMPPTGGMGMGIDRLVMFLTDSASIRDVLLFPTMKPLAGERSAEAEKPAAPAAATEAPAEAAKPDFSKVKIEPLFETEVDFDTFSKSDFRAVKIKHCEAVAKSKKLLKFVLDDGTGTDRVILSGIHEYYEPEALIGKTAIAIVNLPPRKMMGIDSCGMLISAVHEEDGHEGLNLLMVDDRIPAGAKLY</sequence>
<evidence type="ECO:0000256" key="16">
    <source>
        <dbReference type="PROSITE-ProRule" id="PRU00209"/>
    </source>
</evidence>
<dbReference type="GO" id="GO:0000049">
    <property type="term" value="F:tRNA binding"/>
    <property type="evidence" value="ECO:0007669"/>
    <property type="project" value="UniProtKB-UniRule"/>
</dbReference>
<evidence type="ECO:0000256" key="8">
    <source>
        <dbReference type="ARBA" id="ARBA00022741"/>
    </source>
</evidence>
<dbReference type="Gene3D" id="2.40.50.140">
    <property type="entry name" value="Nucleic acid-binding proteins"/>
    <property type="match status" value="2"/>
</dbReference>
<dbReference type="HOGENOM" id="CLU_008255_6_1_9"/>
<dbReference type="Gene3D" id="3.30.930.10">
    <property type="entry name" value="Bira Bifunctional Protein, Domain 2"/>
    <property type="match status" value="1"/>
</dbReference>
<dbReference type="HAMAP" id="MF_00252">
    <property type="entry name" value="Lys_tRNA_synth_class2"/>
    <property type="match status" value="1"/>
</dbReference>
<dbReference type="GO" id="GO:0005524">
    <property type="term" value="F:ATP binding"/>
    <property type="evidence" value="ECO:0007669"/>
    <property type="project" value="UniProtKB-UniRule"/>
</dbReference>
<evidence type="ECO:0000256" key="17">
    <source>
        <dbReference type="RuleBase" id="RU000336"/>
    </source>
</evidence>
<dbReference type="CDD" id="cd04322">
    <property type="entry name" value="LysRS_N"/>
    <property type="match status" value="1"/>
</dbReference>
<dbReference type="EMBL" id="AQOB01000008">
    <property type="protein sequence ID" value="EOQ36144.1"/>
    <property type="molecule type" value="Genomic_DNA"/>
</dbReference>
<dbReference type="RefSeq" id="WP_016148307.1">
    <property type="nucleotide sequence ID" value="NZ_KB976104.1"/>
</dbReference>
<evidence type="ECO:0000259" key="18">
    <source>
        <dbReference type="PROSITE" id="PS50862"/>
    </source>
</evidence>
<evidence type="ECO:0000256" key="14">
    <source>
        <dbReference type="ARBA" id="ARBA00048573"/>
    </source>
</evidence>
<dbReference type="SUPFAM" id="SSF50249">
    <property type="entry name" value="Nucleic acid-binding proteins"/>
    <property type="match status" value="2"/>
</dbReference>
<dbReference type="PANTHER" id="PTHR42918">
    <property type="entry name" value="LYSYL-TRNA SYNTHETASE"/>
    <property type="match status" value="1"/>
</dbReference>
<feature type="binding site" evidence="15">
    <location>
        <position position="418"/>
    </location>
    <ligand>
        <name>Mg(2+)</name>
        <dbReference type="ChEBI" id="CHEBI:18420"/>
        <label>1</label>
    </ligand>
</feature>
<keyword evidence="5 16" id="KW-0820">tRNA-binding</keyword>
<evidence type="ECO:0000256" key="3">
    <source>
        <dbReference type="ARBA" id="ARBA00011738"/>
    </source>
</evidence>
<keyword evidence="21" id="KW-1185">Reference proteome</keyword>
<evidence type="ECO:0000256" key="10">
    <source>
        <dbReference type="ARBA" id="ARBA00022842"/>
    </source>
</evidence>
<dbReference type="GO" id="GO:0004824">
    <property type="term" value="F:lysine-tRNA ligase activity"/>
    <property type="evidence" value="ECO:0007669"/>
    <property type="project" value="UniProtKB-UniRule"/>
</dbReference>
<dbReference type="PATRIC" id="fig|1203606.4.peg.2136"/>
<evidence type="ECO:0000256" key="9">
    <source>
        <dbReference type="ARBA" id="ARBA00022840"/>
    </source>
</evidence>
<comment type="subcellular location">
    <subcellularLocation>
        <location evidence="1 15">Cytoplasm</location>
    </subcellularLocation>
</comment>
<keyword evidence="9 15" id="KW-0067">ATP-binding</keyword>
<evidence type="ECO:0000313" key="21">
    <source>
        <dbReference type="Proteomes" id="UP000013981"/>
    </source>
</evidence>
<dbReference type="Proteomes" id="UP000013981">
    <property type="component" value="Unassembled WGS sequence"/>
</dbReference>
<dbReference type="SUPFAM" id="SSF55681">
    <property type="entry name" value="Class II aaRS and biotin synthetases"/>
    <property type="match status" value="1"/>
</dbReference>
<dbReference type="PROSITE" id="PS50862">
    <property type="entry name" value="AA_TRNA_LIGASE_II"/>
    <property type="match status" value="1"/>
</dbReference>
<dbReference type="Pfam" id="PF01336">
    <property type="entry name" value="tRNA_anti-codon"/>
    <property type="match status" value="1"/>
</dbReference>
<accession>R8VUJ6</accession>
<dbReference type="PRINTS" id="PR00982">
    <property type="entry name" value="TRNASYNTHLYS"/>
</dbReference>
<comment type="catalytic activity">
    <reaction evidence="14 15 17">
        <text>tRNA(Lys) + L-lysine + ATP = L-lysyl-tRNA(Lys) + AMP + diphosphate</text>
        <dbReference type="Rhea" id="RHEA:20792"/>
        <dbReference type="Rhea" id="RHEA-COMP:9696"/>
        <dbReference type="Rhea" id="RHEA-COMP:9697"/>
        <dbReference type="ChEBI" id="CHEBI:30616"/>
        <dbReference type="ChEBI" id="CHEBI:32551"/>
        <dbReference type="ChEBI" id="CHEBI:33019"/>
        <dbReference type="ChEBI" id="CHEBI:78442"/>
        <dbReference type="ChEBI" id="CHEBI:78529"/>
        <dbReference type="ChEBI" id="CHEBI:456215"/>
        <dbReference type="EC" id="6.1.1.6"/>
    </reaction>
</comment>
<dbReference type="InterPro" id="IPR012340">
    <property type="entry name" value="NA-bd_OB-fold"/>
</dbReference>
<dbReference type="InterPro" id="IPR004365">
    <property type="entry name" value="NA-bd_OB_tRNA"/>
</dbReference>
<feature type="domain" description="Aminoacyl-transfer RNA synthetases class-II family profile" evidence="18">
    <location>
        <begin position="184"/>
        <end position="499"/>
    </location>
</feature>
<dbReference type="GO" id="GO:0005829">
    <property type="term" value="C:cytosol"/>
    <property type="evidence" value="ECO:0007669"/>
    <property type="project" value="TreeGrafter"/>
</dbReference>
<dbReference type="InterPro" id="IPR044136">
    <property type="entry name" value="Lys-tRNA-ligase_II_N"/>
</dbReference>
<comment type="subunit">
    <text evidence="3 15">Homodimer.</text>
</comment>
<dbReference type="InterPro" id="IPR004364">
    <property type="entry name" value="Aa-tRNA-synt_II"/>
</dbReference>
<keyword evidence="12 15" id="KW-0648">Protein biosynthesis</keyword>
<dbReference type="InterPro" id="IPR002547">
    <property type="entry name" value="tRNA-bd_dom"/>
</dbReference>
<evidence type="ECO:0000256" key="15">
    <source>
        <dbReference type="HAMAP-Rule" id="MF_00252"/>
    </source>
</evidence>
<keyword evidence="10 15" id="KW-0460">Magnesium</keyword>
<evidence type="ECO:0000256" key="1">
    <source>
        <dbReference type="ARBA" id="ARBA00004496"/>
    </source>
</evidence>
<name>R8VUJ6_9FIRM</name>
<proteinExistence type="inferred from homology"/>
<feature type="binding site" evidence="15">
    <location>
        <position position="411"/>
    </location>
    <ligand>
        <name>Mg(2+)</name>
        <dbReference type="ChEBI" id="CHEBI:18420"/>
        <label>1</label>
    </ligand>
</feature>
<dbReference type="InterPro" id="IPR006195">
    <property type="entry name" value="aa-tRNA-synth_II"/>
</dbReference>
<feature type="binding site" evidence="15">
    <location>
        <position position="418"/>
    </location>
    <ligand>
        <name>Mg(2+)</name>
        <dbReference type="ChEBI" id="CHEBI:18420"/>
        <label>2</label>
    </ligand>
</feature>
<dbReference type="Pfam" id="PF00152">
    <property type="entry name" value="tRNA-synt_2"/>
    <property type="match status" value="1"/>
</dbReference>
<evidence type="ECO:0000256" key="7">
    <source>
        <dbReference type="ARBA" id="ARBA00022723"/>
    </source>
</evidence>
<keyword evidence="8 15" id="KW-0547">Nucleotide-binding</keyword>
<evidence type="ECO:0000256" key="4">
    <source>
        <dbReference type="ARBA" id="ARBA00022490"/>
    </source>
</evidence>
<dbReference type="InterPro" id="IPR045864">
    <property type="entry name" value="aa-tRNA-synth_II/BPL/LPL"/>
</dbReference>
<evidence type="ECO:0000256" key="6">
    <source>
        <dbReference type="ARBA" id="ARBA00022598"/>
    </source>
</evidence>
<dbReference type="GO" id="GO:0016740">
    <property type="term" value="F:transferase activity"/>
    <property type="evidence" value="ECO:0007669"/>
    <property type="project" value="UniProtKB-ARBA"/>
</dbReference>
<keyword evidence="13 15" id="KW-0030">Aminoacyl-tRNA synthetase</keyword>
<evidence type="ECO:0000313" key="20">
    <source>
        <dbReference type="EMBL" id="EOQ36144.1"/>
    </source>
</evidence>
<comment type="caution">
    <text evidence="20">The sequence shown here is derived from an EMBL/GenBank/DDBJ whole genome shotgun (WGS) entry which is preliminary data.</text>
</comment>
<comment type="cofactor">
    <cofactor evidence="15 17">
        <name>Mg(2+)</name>
        <dbReference type="ChEBI" id="CHEBI:18420"/>
    </cofactor>
    <text evidence="15 17">Binds 3 Mg(2+) ions per subunit.</text>
</comment>
<dbReference type="AlphaFoldDB" id="R8VUJ6"/>
<dbReference type="EC" id="6.1.1.6" evidence="15"/>
<feature type="domain" description="TRNA-binding" evidence="19">
    <location>
        <begin position="546"/>
        <end position="651"/>
    </location>
</feature>
<dbReference type="Pfam" id="PF01588">
    <property type="entry name" value="tRNA_bind"/>
    <property type="match status" value="1"/>
</dbReference>
<dbReference type="OrthoDB" id="9801152at2"/>
<dbReference type="InterPro" id="IPR018149">
    <property type="entry name" value="Lys-tRNA-synth_II_C"/>
</dbReference>
<evidence type="ECO:0000256" key="12">
    <source>
        <dbReference type="ARBA" id="ARBA00022917"/>
    </source>
</evidence>
<evidence type="ECO:0000256" key="13">
    <source>
        <dbReference type="ARBA" id="ARBA00023146"/>
    </source>
</evidence>